<dbReference type="GO" id="GO:0004527">
    <property type="term" value="F:exonuclease activity"/>
    <property type="evidence" value="ECO:0007669"/>
    <property type="project" value="UniProtKB-KW"/>
</dbReference>
<organism evidence="1">
    <name type="scientific">uncultured Caudovirales phage</name>
    <dbReference type="NCBI Taxonomy" id="2100421"/>
    <lineage>
        <taxon>Viruses</taxon>
        <taxon>Duplodnaviria</taxon>
        <taxon>Heunggongvirae</taxon>
        <taxon>Uroviricota</taxon>
        <taxon>Caudoviricetes</taxon>
        <taxon>Peduoviridae</taxon>
        <taxon>Maltschvirus</taxon>
        <taxon>Maltschvirus maltsch</taxon>
    </lineage>
</organism>
<gene>
    <name evidence="1" type="ORF">UFOVP507_5</name>
</gene>
<keyword evidence="1" id="KW-0269">Exonuclease</keyword>
<dbReference type="SUPFAM" id="SSF47807">
    <property type="entry name" value="5' to 3' exonuclease, C-terminal subdomain"/>
    <property type="match status" value="1"/>
</dbReference>
<proteinExistence type="predicted"/>
<reference evidence="1" key="1">
    <citation type="submission" date="2020-04" db="EMBL/GenBank/DDBJ databases">
        <authorList>
            <person name="Chiriac C."/>
            <person name="Salcher M."/>
            <person name="Ghai R."/>
            <person name="Kavagutti S V."/>
        </authorList>
    </citation>
    <scope>NUCLEOTIDE SEQUENCE</scope>
</reference>
<dbReference type="EMBL" id="LR796486">
    <property type="protein sequence ID" value="CAB4146983.1"/>
    <property type="molecule type" value="Genomic_DNA"/>
</dbReference>
<accession>A0A6J5MNH9</accession>
<sequence>MRALLDADSLVYAIGFSSNDIEEPLAKWRMDEAVQTILSDVGADTYFGWLTGKGNFRNSIAKTAPYKGQRKAEKPEHYIALREYLMVKYAFMVTEGIEADDAVGIAAYALPEDACIMVHIDKDLNQLRGWHYNYRTKEKYHVTELEGLRSFYTQILTGDRIDNIIGLKGIGPVKAKRILEKCTNEKEMYLACLEAYENDTERVLENGQLLWLQRSRNQLWSPPNPS</sequence>
<name>A0A6J5MNH9_9CAUD</name>
<dbReference type="InterPro" id="IPR029060">
    <property type="entry name" value="PIN-like_dom_sf"/>
</dbReference>
<keyword evidence="1" id="KW-0540">Nuclease</keyword>
<dbReference type="InterPro" id="IPR036279">
    <property type="entry name" value="5-3_exonuclease_C_sf"/>
</dbReference>
<keyword evidence="1" id="KW-0378">Hydrolase</keyword>
<dbReference type="SUPFAM" id="SSF88723">
    <property type="entry name" value="PIN domain-like"/>
    <property type="match status" value="1"/>
</dbReference>
<dbReference type="Gene3D" id="3.40.50.1010">
    <property type="entry name" value="5'-nuclease"/>
    <property type="match status" value="1"/>
</dbReference>
<protein>
    <submittedName>
        <fullName evidence="1">5'-3' exonuclease</fullName>
    </submittedName>
</protein>
<dbReference type="Gene3D" id="1.10.150.20">
    <property type="entry name" value="5' to 3' exonuclease, C-terminal subdomain"/>
    <property type="match status" value="1"/>
</dbReference>
<evidence type="ECO:0000313" key="1">
    <source>
        <dbReference type="EMBL" id="CAB4146983.1"/>
    </source>
</evidence>